<evidence type="ECO:0000256" key="5">
    <source>
        <dbReference type="SAM" id="MobiDB-lite"/>
    </source>
</evidence>
<evidence type="ECO:0000256" key="4">
    <source>
        <dbReference type="RuleBase" id="RU003485"/>
    </source>
</evidence>
<gene>
    <name evidence="6" type="ORF">Purlil1_8471</name>
</gene>
<reference evidence="6 7" key="1">
    <citation type="journal article" date="2024" name="Microbiol. Resour. Announc.">
        <title>Genome annotations for the ascomycete fungi Trichoderma harzianum, Trichoderma aggressivum, and Purpureocillium lilacinum.</title>
        <authorList>
            <person name="Beijen E.P.W."/>
            <person name="Ohm R.A."/>
        </authorList>
    </citation>
    <scope>NUCLEOTIDE SEQUENCE [LARGE SCALE GENOMIC DNA]</scope>
    <source>
        <strain evidence="6 7">CBS 150709</strain>
    </source>
</reference>
<comment type="similarity">
    <text evidence="1 4">Belongs to the universal ribosomal protein uS19 family.</text>
</comment>
<feature type="region of interest" description="Disordered" evidence="5">
    <location>
        <begin position="291"/>
        <end position="328"/>
    </location>
</feature>
<dbReference type="InterPro" id="IPR020934">
    <property type="entry name" value="Ribosomal_uS19_CS"/>
</dbReference>
<feature type="compositionally biased region" description="Basic and acidic residues" evidence="5">
    <location>
        <begin position="396"/>
        <end position="407"/>
    </location>
</feature>
<evidence type="ECO:0000256" key="3">
    <source>
        <dbReference type="ARBA" id="ARBA00023274"/>
    </source>
</evidence>
<dbReference type="InterPro" id="IPR005713">
    <property type="entry name" value="Ribosomal_uS19_euk/arc"/>
</dbReference>
<dbReference type="Pfam" id="PF00203">
    <property type="entry name" value="Ribosomal_S19"/>
    <property type="match status" value="1"/>
</dbReference>
<dbReference type="InterPro" id="IPR002222">
    <property type="entry name" value="Ribosomal_uS19"/>
</dbReference>
<feature type="region of interest" description="Disordered" evidence="5">
    <location>
        <begin position="95"/>
        <end position="159"/>
    </location>
</feature>
<keyword evidence="3 4" id="KW-0687">Ribonucleoprotein</keyword>
<evidence type="ECO:0000313" key="6">
    <source>
        <dbReference type="EMBL" id="KAK4087173.1"/>
    </source>
</evidence>
<dbReference type="Gene3D" id="3.30.860.10">
    <property type="entry name" value="30s Ribosomal Protein S19, Chain A"/>
    <property type="match status" value="1"/>
</dbReference>
<name>A0ABR0BU14_PURLI</name>
<accession>A0ABR0BU14</accession>
<feature type="compositionally biased region" description="Low complexity" evidence="5">
    <location>
        <begin position="100"/>
        <end position="109"/>
    </location>
</feature>
<evidence type="ECO:0008006" key="8">
    <source>
        <dbReference type="Google" id="ProtNLM"/>
    </source>
</evidence>
<evidence type="ECO:0000256" key="2">
    <source>
        <dbReference type="ARBA" id="ARBA00022980"/>
    </source>
</evidence>
<protein>
    <recommendedName>
        <fullName evidence="8">40S ribosomal protein S15</fullName>
    </recommendedName>
</protein>
<dbReference type="HAMAP" id="MF_00531">
    <property type="entry name" value="Ribosomal_uS19"/>
    <property type="match status" value="1"/>
</dbReference>
<evidence type="ECO:0000256" key="1">
    <source>
        <dbReference type="ARBA" id="ARBA00007345"/>
    </source>
</evidence>
<dbReference type="PROSITE" id="PS00323">
    <property type="entry name" value="RIBOSOMAL_S19"/>
    <property type="match status" value="1"/>
</dbReference>
<evidence type="ECO:0000313" key="7">
    <source>
        <dbReference type="Proteomes" id="UP001287286"/>
    </source>
</evidence>
<keyword evidence="2 4" id="KW-0689">Ribosomal protein</keyword>
<dbReference type="SUPFAM" id="SSF54570">
    <property type="entry name" value="Ribosomal protein S19"/>
    <property type="match status" value="1"/>
</dbReference>
<feature type="region of interest" description="Disordered" evidence="5">
    <location>
        <begin position="375"/>
        <end position="420"/>
    </location>
</feature>
<dbReference type="PANTHER" id="PTHR11880">
    <property type="entry name" value="RIBOSOMAL PROTEIN S19P FAMILY MEMBER"/>
    <property type="match status" value="1"/>
</dbReference>
<dbReference type="PANTHER" id="PTHR11880:SF2">
    <property type="entry name" value="SMALL RIBOSOMAL SUBUNIT PROTEIN US19"/>
    <property type="match status" value="1"/>
</dbReference>
<dbReference type="NCBIfam" id="NF003121">
    <property type="entry name" value="PRK04038.1"/>
    <property type="match status" value="1"/>
</dbReference>
<dbReference type="PRINTS" id="PR00975">
    <property type="entry name" value="RIBOSOMALS19"/>
</dbReference>
<dbReference type="NCBIfam" id="TIGR01025">
    <property type="entry name" value="uS19_arch"/>
    <property type="match status" value="1"/>
</dbReference>
<dbReference type="EMBL" id="JAWRVI010000034">
    <property type="protein sequence ID" value="KAK4087173.1"/>
    <property type="molecule type" value="Genomic_DNA"/>
</dbReference>
<keyword evidence="7" id="KW-1185">Reference proteome</keyword>
<dbReference type="Proteomes" id="UP001287286">
    <property type="component" value="Unassembled WGS sequence"/>
</dbReference>
<comment type="caution">
    <text evidence="6">The sequence shown here is derived from an EMBL/GenBank/DDBJ whole genome shotgun (WGS) entry which is preliminary data.</text>
</comment>
<feature type="compositionally biased region" description="Basic and acidic residues" evidence="5">
    <location>
        <begin position="1"/>
        <end position="11"/>
    </location>
</feature>
<dbReference type="InterPro" id="IPR023575">
    <property type="entry name" value="Ribosomal_uS19_SF"/>
</dbReference>
<feature type="region of interest" description="Disordered" evidence="5">
    <location>
        <begin position="1"/>
        <end position="81"/>
    </location>
</feature>
<sequence length="767" mass="83470">MSEQRDARADDGLACVSAHTRRSPWDAWGPSNSASEGPAGRMDQALHRWFGGGGRRRCREAGRTASLVSRRDSSGGASSRAWMLADTGGDVEILCTPENGSPQGRAQPGRGRGSRPFVAGRRALRKPNRKGLAASLSGKGETTPRPPRPEPAAAQHGMARHGMAWVAPFRTFGGWCHPLSSNSRGSLTAISWNTVTSLGGFLVPASAACIVAGRTWEARRRWRATAAGHPGCPKVGGILHGIVPGGEKPKKDAKLPQAVPLLYILPTPQRQRYGTPLRAAPPPLPVTTKTAAAPGPKDGIHSTTAWTSTYPTPRPRRPCTPSNAKRPDVVSAPAQSLSHTWALLNDAIALASSAPWPLGRCLPATVLSAARPNRLPARPRLDTDRSRTLVHRTPPGRRDLRLGEANREPSGSATRGALADRKRLPSSQFIGRVLVLLRGTEYSVSSFETPNRPSYKERRGRDVAVVLVRHHFVPDARHSRVREAAMPAPCTARSDSFDDEVTSRIAGRATANATITFAEPPPCGLLLCCFFCFRGEHRATLPAPSAQCRSTCGCDEGFLAPRPRRWVSVYLDEGELHVPPPRAASQKSGVQVSLSDRLIDGDGSDGEFENSNTAIMADEYNAEEAAELKKRRAFRKFSYRGIDLDNLLDLSSDQLRDVVHARARRRINRGLKRRPMGLIKKLRKAKQEAKPNEKPDLVKTHLRDMIVVPEMIGSVIGIYSGKEFNQVEIKPEMVGHYLAEFSISYKPVKHGRPGIGATHSSRFIPLK</sequence>
<organism evidence="6 7">
    <name type="scientific">Purpureocillium lilacinum</name>
    <name type="common">Paecilomyces lilacinus</name>
    <dbReference type="NCBI Taxonomy" id="33203"/>
    <lineage>
        <taxon>Eukaryota</taxon>
        <taxon>Fungi</taxon>
        <taxon>Dikarya</taxon>
        <taxon>Ascomycota</taxon>
        <taxon>Pezizomycotina</taxon>
        <taxon>Sordariomycetes</taxon>
        <taxon>Hypocreomycetidae</taxon>
        <taxon>Hypocreales</taxon>
        <taxon>Ophiocordycipitaceae</taxon>
        <taxon>Purpureocillium</taxon>
    </lineage>
</organism>
<proteinExistence type="inferred from homology"/>